<reference evidence="4" key="1">
    <citation type="submission" date="2016-04" db="UniProtKB">
        <authorList>
            <consortium name="WormBaseParasite"/>
        </authorList>
    </citation>
    <scope>IDENTIFICATION</scope>
</reference>
<protein>
    <submittedName>
        <fullName evidence="4">Mitotic spindle assembly checkpoint protein MAD1</fullName>
    </submittedName>
</protein>
<feature type="coiled-coil region" evidence="1">
    <location>
        <begin position="59"/>
        <end position="213"/>
    </location>
</feature>
<keyword evidence="1" id="KW-0175">Coiled coil</keyword>
<dbReference type="STRING" id="27835.A0A158R3E6"/>
<gene>
    <name evidence="2" type="ORF">NBR_LOCUS18133</name>
</gene>
<dbReference type="Proteomes" id="UP000271162">
    <property type="component" value="Unassembled WGS sequence"/>
</dbReference>
<evidence type="ECO:0000313" key="2">
    <source>
        <dbReference type="EMBL" id="VDL81854.1"/>
    </source>
</evidence>
<name>A0A158R3E6_NIPBR</name>
<evidence type="ECO:0000256" key="1">
    <source>
        <dbReference type="SAM" id="Coils"/>
    </source>
</evidence>
<accession>A0A158R3E6</accession>
<dbReference type="EMBL" id="UYSL01023196">
    <property type="protein sequence ID" value="VDL81854.1"/>
    <property type="molecule type" value="Genomic_DNA"/>
</dbReference>
<dbReference type="AlphaFoldDB" id="A0A158R3E6"/>
<sequence>MTGVTSIDLSSSQFDVRRRSKEWKAELKDVSVINERLLQELKESRRLQHAKEIEMEKMAVEVRSSLKRMKSEQERYKAELDLVEQRRELSEIEFQKTIHELKSDVAKVLEERNNLSSQLRSAEEQRAHFEANMAKLSQAAAKSESELAVILSAKVAMVEEWKEREQEYMQKIAELQKGGHLAPSLEKTVEALRSEAQSLREDLECANSRLAKEIHSKRKIASALVAVEQRYLMLDDAKKTVEMECKNSRERMKSDFSAGRTVNVFKEVDDSEEQLKEKLFELEKMAASRIELSTASRRPFRSVAGR</sequence>
<keyword evidence="3" id="KW-1185">Reference proteome</keyword>
<proteinExistence type="predicted"/>
<reference evidence="2 3" key="2">
    <citation type="submission" date="2018-11" db="EMBL/GenBank/DDBJ databases">
        <authorList>
            <consortium name="Pathogen Informatics"/>
        </authorList>
    </citation>
    <scope>NUCLEOTIDE SEQUENCE [LARGE SCALE GENOMIC DNA]</scope>
</reference>
<evidence type="ECO:0000313" key="4">
    <source>
        <dbReference type="WBParaSite" id="NBR_0001813201-mRNA-1"/>
    </source>
</evidence>
<organism evidence="4">
    <name type="scientific">Nippostrongylus brasiliensis</name>
    <name type="common">Rat hookworm</name>
    <dbReference type="NCBI Taxonomy" id="27835"/>
    <lineage>
        <taxon>Eukaryota</taxon>
        <taxon>Metazoa</taxon>
        <taxon>Ecdysozoa</taxon>
        <taxon>Nematoda</taxon>
        <taxon>Chromadorea</taxon>
        <taxon>Rhabditida</taxon>
        <taxon>Rhabditina</taxon>
        <taxon>Rhabditomorpha</taxon>
        <taxon>Strongyloidea</taxon>
        <taxon>Heligmosomidae</taxon>
        <taxon>Nippostrongylus</taxon>
    </lineage>
</organism>
<dbReference type="WBParaSite" id="NBR_0001813201-mRNA-1">
    <property type="protein sequence ID" value="NBR_0001813201-mRNA-1"/>
    <property type="gene ID" value="NBR_0001813201"/>
</dbReference>
<evidence type="ECO:0000313" key="3">
    <source>
        <dbReference type="Proteomes" id="UP000271162"/>
    </source>
</evidence>